<protein>
    <submittedName>
        <fullName evidence="1">Uncharacterized protein</fullName>
    </submittedName>
</protein>
<evidence type="ECO:0000313" key="1">
    <source>
        <dbReference type="EMBL" id="AKC63154.1"/>
    </source>
</evidence>
<dbReference type="Proteomes" id="UP000033052">
    <property type="component" value="Chromosome"/>
</dbReference>
<organism evidence="1 2">
    <name type="scientific">Clostridium sporogenes</name>
    <dbReference type="NCBI Taxonomy" id="1509"/>
    <lineage>
        <taxon>Bacteria</taxon>
        <taxon>Bacillati</taxon>
        <taxon>Bacillota</taxon>
        <taxon>Clostridia</taxon>
        <taxon>Eubacteriales</taxon>
        <taxon>Clostridiaceae</taxon>
        <taxon>Clostridium</taxon>
    </lineage>
</organism>
<dbReference type="AlphaFoldDB" id="A0A7U4JPY7"/>
<dbReference type="GeneID" id="92939103"/>
<dbReference type="RefSeq" id="WP_033060243.1">
    <property type="nucleotide sequence ID" value="NZ_CP009225.1"/>
</dbReference>
<sequence>MSNHWKKSFRKVPREIVTKLESLKSDDVVVACVKKIPLTDIQTGIYKHLNITINDGNISYDKIIVPDPKTGRYSRYNLHGKVIPLKNLPKVNKYYSVDVPNFGDWSKGSHEITWNKKIYQKKYMLPREIYLNVELLSYDQANYIFKFSLDTILIKDQVDLMDELLFHCCLLQENTGLCDIFEANAKNEDYIKTLYVGWELLPPGIKYSEVLSKIFKKSKSLSPESEAIIKERLQFFKTLKIKNSILGESKFNRYFGAIFDNGYVLLENVKYGNAIYIFKDNWQELSKLSRIELQRINSKDVIRIPHSTNWKNNVKQALKGAS</sequence>
<evidence type="ECO:0000313" key="2">
    <source>
        <dbReference type="Proteomes" id="UP000033052"/>
    </source>
</evidence>
<proteinExistence type="predicted"/>
<dbReference type="EMBL" id="CP009225">
    <property type="protein sequence ID" value="AKC63154.1"/>
    <property type="molecule type" value="Genomic_DNA"/>
</dbReference>
<gene>
    <name evidence="1" type="ORF">CLSPO_c24340</name>
</gene>
<dbReference type="KEGG" id="cld:CLSPO_c24340"/>
<name>A0A7U4JPY7_CLOSG</name>
<accession>A0A7U4JPY7</accession>
<reference evidence="1 2" key="1">
    <citation type="journal article" date="2015" name="PLoS ONE">
        <title>A universal mariner transposon system for forward genetic studies in the genus clostridium.</title>
        <authorList>
            <person name="Zhang Y."/>
            <person name="Grosse-Honebrink A."/>
            <person name="Minton N.P."/>
        </authorList>
    </citation>
    <scope>NUCLEOTIDE SEQUENCE [LARGE SCALE GENOMIC DNA]</scope>
    <source>
        <strain evidence="1 2">NCIMB 10696</strain>
    </source>
</reference>